<dbReference type="InterPro" id="IPR014917">
    <property type="entry name" value="DUF1800"/>
</dbReference>
<dbReference type="RefSeq" id="WP_088365732.1">
    <property type="nucleotide sequence ID" value="NZ_NBBI01000001.1"/>
</dbReference>
<reference evidence="2 3" key="1">
    <citation type="submission" date="2017-03" db="EMBL/GenBank/DDBJ databases">
        <title>Genome sequence of Sphingomonas dokdonensis DSM 21029.</title>
        <authorList>
            <person name="Poehlein A."/>
            <person name="Wuebbeler J.H."/>
            <person name="Steinbuechel A."/>
            <person name="Daniel R."/>
        </authorList>
    </citation>
    <scope>NUCLEOTIDE SEQUENCE [LARGE SCALE GENOMIC DNA]</scope>
    <source>
        <strain evidence="2 3">DSM 21029</strain>
    </source>
</reference>
<evidence type="ECO:0000313" key="3">
    <source>
        <dbReference type="Proteomes" id="UP000197290"/>
    </source>
</evidence>
<evidence type="ECO:0008006" key="4">
    <source>
        <dbReference type="Google" id="ProtNLM"/>
    </source>
</evidence>
<gene>
    <name evidence="2" type="ORF">SPDO_03590</name>
</gene>
<dbReference type="Pfam" id="PF08811">
    <property type="entry name" value="DUF1800"/>
    <property type="match status" value="1"/>
</dbReference>
<dbReference type="AlphaFoldDB" id="A0A245ZUU0"/>
<accession>A0A245ZUU0</accession>
<keyword evidence="3" id="KW-1185">Reference proteome</keyword>
<protein>
    <recommendedName>
        <fullName evidence="4">DUF1800 domain-containing protein</fullName>
    </recommendedName>
</protein>
<dbReference type="EMBL" id="NBBI01000001">
    <property type="protein sequence ID" value="OWK33480.1"/>
    <property type="molecule type" value="Genomic_DNA"/>
</dbReference>
<evidence type="ECO:0000313" key="2">
    <source>
        <dbReference type="EMBL" id="OWK33480.1"/>
    </source>
</evidence>
<feature type="region of interest" description="Disordered" evidence="1">
    <location>
        <begin position="69"/>
        <end position="92"/>
    </location>
</feature>
<dbReference type="OrthoDB" id="9772295at2"/>
<proteinExistence type="predicted"/>
<dbReference type="Proteomes" id="UP000197290">
    <property type="component" value="Unassembled WGS sequence"/>
</dbReference>
<organism evidence="2 3">
    <name type="scientific">Sphingomonas dokdonensis</name>
    <dbReference type="NCBI Taxonomy" id="344880"/>
    <lineage>
        <taxon>Bacteria</taxon>
        <taxon>Pseudomonadati</taxon>
        <taxon>Pseudomonadota</taxon>
        <taxon>Alphaproteobacteria</taxon>
        <taxon>Sphingomonadales</taxon>
        <taxon>Sphingomonadaceae</taxon>
        <taxon>Sphingomonas</taxon>
    </lineage>
</organism>
<evidence type="ECO:0000256" key="1">
    <source>
        <dbReference type="SAM" id="MobiDB-lite"/>
    </source>
</evidence>
<comment type="caution">
    <text evidence="2">The sequence shown here is derived from an EMBL/GenBank/DDBJ whole genome shotgun (WGS) entry which is preliminary data.</text>
</comment>
<name>A0A245ZUU0_9SPHN</name>
<feature type="region of interest" description="Disordered" evidence="1">
    <location>
        <begin position="1"/>
        <end position="29"/>
    </location>
</feature>
<sequence length="480" mass="51741">MDERSIALNRFGLGASPDDRDGDPTAGASRNWVTAQIAAFQPNPRAIAGVADTSTILRDIADYQAQARLVRKSKPGPRGNDADQTQPGDDGEDVAAIALRRRARGGLRLHYVEAVNARVAAALATPTPFAERLVHFWSNHFAVSAEKLPVVALAGAFEFEAIRPNVMGRFVDMLKAVERHPAMLLYLDQADSIGPGSAFGQRPRVAARQRGINENLAREILELHTLGVRTGYDQADVTEFARALTGWTVPGIGRRIGARAVTGGFEFLPDLHEPGTRTILGQTYPQDGEAQAEAVLEALARHPATARHIAAKLARHFAGDDPPPAMVRRLEAAFLRSGGDLPTVYRAIIASPEAWSAEPVKFRTPWEWSIAVLRGLSANLSDSGSAVGLQEQLGQRVWRPGQPSGFDDVAATWAGPDALMRRVEAAERLATRSRPVDARDLASRLFPGSVSAATAEALKRAESPGQALALLLVAPEMMRR</sequence>